<dbReference type="Proteomes" id="UP000596660">
    <property type="component" value="Unplaced"/>
</dbReference>
<evidence type="ECO:0000256" key="8">
    <source>
        <dbReference type="ARBA" id="ARBA00022723"/>
    </source>
</evidence>
<feature type="disulfide bond" evidence="20">
    <location>
        <begin position="370"/>
        <end position="447"/>
    </location>
</feature>
<comment type="similarity">
    <text evidence="21">Belongs to the peroxidase family.</text>
</comment>
<proteinExistence type="inferred from homology"/>
<feature type="binding site" evidence="18">
    <location>
        <position position="412"/>
    </location>
    <ligand>
        <name>Ca(2+)</name>
        <dbReference type="ChEBI" id="CHEBI:29108"/>
        <label>1</label>
    </ligand>
</feature>
<feature type="disulfide bond" evidence="20">
    <location>
        <begin position="533"/>
        <end position="565"/>
    </location>
</feature>
<dbReference type="InterPro" id="IPR019794">
    <property type="entry name" value="Peroxidases_AS"/>
</dbReference>
<feature type="binding site" evidence="18">
    <location>
        <position position="403"/>
    </location>
    <ligand>
        <name>Ca(2+)</name>
        <dbReference type="ChEBI" id="CHEBI:29108"/>
        <label>1</label>
    </ligand>
</feature>
<feature type="domain" description="Plant heme peroxidase family profile" evidence="23">
    <location>
        <begin position="33"/>
        <end position="342"/>
    </location>
</feature>
<dbReference type="Gramene" id="AUR62036202-RA">
    <property type="protein sequence ID" value="AUR62036202-RA:cds"/>
    <property type="gene ID" value="AUR62036202"/>
</dbReference>
<evidence type="ECO:0000313" key="25">
    <source>
        <dbReference type="Proteomes" id="UP000596660"/>
    </source>
</evidence>
<feature type="chain" id="PRO_5030700139" description="peroxidase" evidence="22">
    <location>
        <begin position="33"/>
        <end position="656"/>
    </location>
</feature>
<evidence type="ECO:0000256" key="2">
    <source>
        <dbReference type="ARBA" id="ARBA00002322"/>
    </source>
</evidence>
<accession>A0A803MW37</accession>
<dbReference type="GO" id="GO:0020037">
    <property type="term" value="F:heme binding"/>
    <property type="evidence" value="ECO:0007669"/>
    <property type="project" value="InterPro"/>
</dbReference>
<evidence type="ECO:0000256" key="1">
    <source>
        <dbReference type="ARBA" id="ARBA00000189"/>
    </source>
</evidence>
<keyword evidence="5" id="KW-0964">Secreted</keyword>
<evidence type="ECO:0000256" key="4">
    <source>
        <dbReference type="ARBA" id="ARBA00012313"/>
    </source>
</evidence>
<feature type="binding site" evidence="18">
    <location>
        <position position="421"/>
    </location>
    <ligand>
        <name>Ca(2+)</name>
        <dbReference type="ChEBI" id="CHEBI:29108"/>
        <label>1</label>
    </ligand>
</feature>
<feature type="disulfide bond" evidence="20">
    <location>
        <begin position="453"/>
        <end position="652"/>
    </location>
</feature>
<feature type="binding site" evidence="18">
    <location>
        <position position="410"/>
    </location>
    <ligand>
        <name>Ca(2+)</name>
        <dbReference type="ChEBI" id="CHEBI:29108"/>
        <label>1</label>
    </ligand>
</feature>
<feature type="domain" description="Plant heme peroxidase family profile" evidence="23">
    <location>
        <begin position="360"/>
        <end position="656"/>
    </location>
</feature>
<dbReference type="GO" id="GO:0006979">
    <property type="term" value="P:response to oxidative stress"/>
    <property type="evidence" value="ECO:0007669"/>
    <property type="project" value="InterPro"/>
</dbReference>
<keyword evidence="13 20" id="KW-1015">Disulfide bond</keyword>
<dbReference type="FunFam" id="1.10.420.10:FF:000007">
    <property type="entry name" value="Peroxidase"/>
    <property type="match status" value="2"/>
</dbReference>
<evidence type="ECO:0000256" key="16">
    <source>
        <dbReference type="PIRSR" id="PIRSR600823-1"/>
    </source>
</evidence>
<keyword evidence="11" id="KW-0560">Oxidoreductase</keyword>
<keyword evidence="7" id="KW-0349">Heme</keyword>
<dbReference type="GO" id="GO:0046872">
    <property type="term" value="F:metal ion binding"/>
    <property type="evidence" value="ECO:0007669"/>
    <property type="project" value="UniProtKB-KW"/>
</dbReference>
<keyword evidence="25" id="KW-1185">Reference proteome</keyword>
<dbReference type="PROSITE" id="PS50873">
    <property type="entry name" value="PEROXIDASE_4"/>
    <property type="match status" value="2"/>
</dbReference>
<sequence length="656" mass="71095">MARTRAIRTSSSSNAALAVALLLMTLVGQSYGQLQLGFYIGKCGKNNVEKVIFDIVKQAFDRDNRVVASLLRLQFHDCFVRGCDASVLLDGRGSEKVASGNIGVGPYDLIDACKDSLEQICPGVVSCADIIVIATRVAVFLAGGRWYRVEVGRRDGVISLASEAEANLPASTISVPNAIDVFRRRGLNTQDFVLLLGGGHTVGRIHCSFVMERLYIFQRSRGSDPTMNPTTFSSLSTTCPRSGSNNFVFADQTRGSEFKVDKAFYQAIRQGKGVLPIDQEIARHPRTAGIVRRLSMTGDFTFEFPRAMVKLGRVGVLTGVRPFPINDLPVLGRARASSSSTTTLAIVLLCMTLVGQSYGQLKQNYYAGRCSANVESVIYDIVSKAYQTDKTIVAALLRMQFHDCFVGGCDASILLDGSNAEKNAPSNGSVRGYELIDAIKARLEQLCPGVVSCADIIVVATRVAVALAQGNWYIVETGRKDGYFSSITEAEKNLPPPTISVSNAIRLFGSKGLSANDFVLLLGGGHTVGAIHCSKFLDRLYNYQNTGRADPSMNSATLTSFRQRCPSTGSNNFVYADQTVGSEYRVDNGFYKAISLGKGVLEIDQRIASDVQTKSTVSRLAYSGDFATQFGYAMINLGRVGVLTQGPVRRNCRRNN</sequence>
<evidence type="ECO:0000256" key="12">
    <source>
        <dbReference type="ARBA" id="ARBA00023004"/>
    </source>
</evidence>
<feature type="binding site" evidence="18">
    <location>
        <position position="408"/>
    </location>
    <ligand>
        <name>Ca(2+)</name>
        <dbReference type="ChEBI" id="CHEBI:29108"/>
        <label>1</label>
    </ligand>
</feature>
<feature type="active site" description="Proton acceptor" evidence="16">
    <location>
        <position position="402"/>
    </location>
</feature>
<dbReference type="PROSITE" id="PS00436">
    <property type="entry name" value="PEROXIDASE_2"/>
    <property type="match status" value="2"/>
</dbReference>
<comment type="subcellular location">
    <subcellularLocation>
        <location evidence="3">Secreted</location>
    </subcellularLocation>
</comment>
<keyword evidence="6" id="KW-0575">Peroxidase</keyword>
<evidence type="ECO:0000256" key="6">
    <source>
        <dbReference type="ARBA" id="ARBA00022559"/>
    </source>
</evidence>
<dbReference type="SUPFAM" id="SSF48113">
    <property type="entry name" value="Heme-dependent peroxidases"/>
    <property type="match status" value="2"/>
</dbReference>
<dbReference type="PANTHER" id="PTHR31517">
    <property type="match status" value="1"/>
</dbReference>
<protein>
    <recommendedName>
        <fullName evidence="4">peroxidase</fullName>
        <ecNumber evidence="4">1.11.1.7</ecNumber>
    </recommendedName>
</protein>
<dbReference type="FunFam" id="1.10.520.10:FF:000006">
    <property type="entry name" value="Peroxidase"/>
    <property type="match status" value="1"/>
</dbReference>
<dbReference type="PRINTS" id="PR00461">
    <property type="entry name" value="PLPEROXIDASE"/>
</dbReference>
<keyword evidence="14" id="KW-0325">Glycoprotein</keyword>
<dbReference type="Pfam" id="PF00141">
    <property type="entry name" value="peroxidase"/>
    <property type="match status" value="2"/>
</dbReference>
<organism evidence="24 25">
    <name type="scientific">Chenopodium quinoa</name>
    <name type="common">Quinoa</name>
    <dbReference type="NCBI Taxonomy" id="63459"/>
    <lineage>
        <taxon>Eukaryota</taxon>
        <taxon>Viridiplantae</taxon>
        <taxon>Streptophyta</taxon>
        <taxon>Embryophyta</taxon>
        <taxon>Tracheophyta</taxon>
        <taxon>Spermatophyta</taxon>
        <taxon>Magnoliopsida</taxon>
        <taxon>eudicotyledons</taxon>
        <taxon>Gunneridae</taxon>
        <taxon>Pentapetalae</taxon>
        <taxon>Caryophyllales</taxon>
        <taxon>Chenopodiaceae</taxon>
        <taxon>Chenopodioideae</taxon>
        <taxon>Atripliceae</taxon>
        <taxon>Chenopodium</taxon>
    </lineage>
</organism>
<keyword evidence="10 18" id="KW-0106">Calcium</keyword>
<name>A0A803MW37_CHEQI</name>
<evidence type="ECO:0000256" key="7">
    <source>
        <dbReference type="ARBA" id="ARBA00022617"/>
    </source>
</evidence>
<feature type="binding site" evidence="18">
    <location>
        <position position="527"/>
    </location>
    <ligand>
        <name>Ca(2+)</name>
        <dbReference type="ChEBI" id="CHEBI:29108"/>
        <label>2</label>
    </ligand>
</feature>
<evidence type="ECO:0000256" key="11">
    <source>
        <dbReference type="ARBA" id="ARBA00023002"/>
    </source>
</evidence>
<keyword evidence="15" id="KW-0376">Hydrogen peroxide</keyword>
<evidence type="ECO:0000256" key="13">
    <source>
        <dbReference type="ARBA" id="ARBA00023157"/>
    </source>
</evidence>
<dbReference type="OMA" id="MERLYIF"/>
<dbReference type="AlphaFoldDB" id="A0A803MW37"/>
<evidence type="ECO:0000256" key="9">
    <source>
        <dbReference type="ARBA" id="ARBA00022729"/>
    </source>
</evidence>
<evidence type="ECO:0000256" key="17">
    <source>
        <dbReference type="PIRSR" id="PIRSR600823-2"/>
    </source>
</evidence>
<keyword evidence="12 18" id="KW-0408">Iron</keyword>
<feature type="binding site" description="axial binding residue" evidence="18">
    <location>
        <position position="526"/>
    </location>
    <ligand>
        <name>heme b</name>
        <dbReference type="ChEBI" id="CHEBI:60344"/>
    </ligand>
    <ligandPart>
        <name>Fe</name>
        <dbReference type="ChEBI" id="CHEBI:18248"/>
    </ligandPart>
</feature>
<dbReference type="CDD" id="cd00693">
    <property type="entry name" value="secretory_peroxidase"/>
    <property type="match status" value="2"/>
</dbReference>
<feature type="site" description="Transition state stabilizer" evidence="19">
    <location>
        <position position="398"/>
    </location>
</feature>
<dbReference type="InterPro" id="IPR033905">
    <property type="entry name" value="Secretory_peroxidase"/>
</dbReference>
<dbReference type="EC" id="1.11.1.7" evidence="4"/>
<feature type="disulfide bond" evidence="20">
    <location>
        <begin position="404"/>
        <end position="409"/>
    </location>
</feature>
<feature type="binding site" evidence="18">
    <location>
        <position position="406"/>
    </location>
    <ligand>
        <name>Ca(2+)</name>
        <dbReference type="ChEBI" id="CHEBI:29108"/>
        <label>1</label>
    </ligand>
</feature>
<evidence type="ECO:0000313" key="24">
    <source>
        <dbReference type="EnsemblPlants" id="AUR62036202-RA:cds"/>
    </source>
</evidence>
<dbReference type="Gene3D" id="1.10.420.10">
    <property type="entry name" value="Peroxidase, domain 2"/>
    <property type="match status" value="2"/>
</dbReference>
<evidence type="ECO:0000256" key="20">
    <source>
        <dbReference type="PIRSR" id="PIRSR600823-5"/>
    </source>
</evidence>
<dbReference type="GO" id="GO:0042744">
    <property type="term" value="P:hydrogen peroxide catabolic process"/>
    <property type="evidence" value="ECO:0007669"/>
    <property type="project" value="UniProtKB-KW"/>
</dbReference>
<comment type="cofactor">
    <cofactor evidence="18">
        <name>heme b</name>
        <dbReference type="ChEBI" id="CHEBI:60344"/>
    </cofactor>
    <text evidence="18">Binds 1 heme b (iron(II)-protoporphyrin IX) group per subunit.</text>
</comment>
<dbReference type="GO" id="GO:0005576">
    <property type="term" value="C:extracellular region"/>
    <property type="evidence" value="ECO:0007669"/>
    <property type="project" value="UniProtKB-SubCell"/>
</dbReference>
<dbReference type="InterPro" id="IPR002016">
    <property type="entry name" value="Haem_peroxidase"/>
</dbReference>
<comment type="catalytic activity">
    <reaction evidence="1">
        <text>2 a phenolic donor + H2O2 = 2 a phenolic radical donor + 2 H2O</text>
        <dbReference type="Rhea" id="RHEA:56136"/>
        <dbReference type="ChEBI" id="CHEBI:15377"/>
        <dbReference type="ChEBI" id="CHEBI:16240"/>
        <dbReference type="ChEBI" id="CHEBI:139520"/>
        <dbReference type="ChEBI" id="CHEBI:139521"/>
        <dbReference type="EC" id="1.11.1.7"/>
    </reaction>
</comment>
<evidence type="ECO:0000256" key="22">
    <source>
        <dbReference type="SAM" id="SignalP"/>
    </source>
</evidence>
<keyword evidence="8 18" id="KW-0479">Metal-binding</keyword>
<evidence type="ECO:0000256" key="15">
    <source>
        <dbReference type="ARBA" id="ARBA00023324"/>
    </source>
</evidence>
<dbReference type="GO" id="GO:0140825">
    <property type="term" value="F:lactoperoxidase activity"/>
    <property type="evidence" value="ECO:0007669"/>
    <property type="project" value="UniProtKB-EC"/>
</dbReference>
<feature type="binding site" evidence="18">
    <location>
        <position position="587"/>
    </location>
    <ligand>
        <name>Ca(2+)</name>
        <dbReference type="ChEBI" id="CHEBI:29108"/>
        <label>2</label>
    </ligand>
</feature>
<dbReference type="PANTHER" id="PTHR31517:SF59">
    <property type="entry name" value="PEROXIDASE"/>
    <property type="match status" value="1"/>
</dbReference>
<evidence type="ECO:0000256" key="14">
    <source>
        <dbReference type="ARBA" id="ARBA00023180"/>
    </source>
</evidence>
<evidence type="ECO:0000256" key="5">
    <source>
        <dbReference type="ARBA" id="ARBA00022525"/>
    </source>
</evidence>
<feature type="binding site" evidence="17">
    <location>
        <position position="495"/>
    </location>
    <ligand>
        <name>substrate</name>
    </ligand>
</feature>
<comment type="function">
    <text evidence="2">Removal of H(2)O(2), oxidation of toxic reductants, biosynthesis and degradation of lignin, suberization, auxin catabolism, response to environmental stresses such as wounding, pathogen attack and oxidative stress. These functions might be dependent on each isozyme/isoform in each plant tissue.</text>
</comment>
<dbReference type="PRINTS" id="PR00458">
    <property type="entry name" value="PEROXIDASE"/>
</dbReference>
<dbReference type="EnsemblPlants" id="AUR62036202-RA">
    <property type="protein sequence ID" value="AUR62036202-RA:cds"/>
    <property type="gene ID" value="AUR62036202"/>
</dbReference>
<dbReference type="InterPro" id="IPR000823">
    <property type="entry name" value="Peroxidase_pln"/>
</dbReference>
<evidence type="ECO:0000256" key="21">
    <source>
        <dbReference type="RuleBase" id="RU004241"/>
    </source>
</evidence>
<reference evidence="24" key="1">
    <citation type="journal article" date="2017" name="Nature">
        <title>The genome of Chenopodium quinoa.</title>
        <authorList>
            <person name="Jarvis D.E."/>
            <person name="Ho Y.S."/>
            <person name="Lightfoot D.J."/>
            <person name="Schmoeckel S.M."/>
            <person name="Li B."/>
            <person name="Borm T.J.A."/>
            <person name="Ohyanagi H."/>
            <person name="Mineta K."/>
            <person name="Michell C.T."/>
            <person name="Saber N."/>
            <person name="Kharbatia N.M."/>
            <person name="Rupper R.R."/>
            <person name="Sharp A.R."/>
            <person name="Dally N."/>
            <person name="Boughton B.A."/>
            <person name="Woo Y.H."/>
            <person name="Gao G."/>
            <person name="Schijlen E.G.W.M."/>
            <person name="Guo X."/>
            <person name="Momin A.A."/>
            <person name="Negrao S."/>
            <person name="Al-Babili S."/>
            <person name="Gehring C."/>
            <person name="Roessner U."/>
            <person name="Jung C."/>
            <person name="Murphy K."/>
            <person name="Arold S.T."/>
            <person name="Gojobori T."/>
            <person name="van der Linden C.G."/>
            <person name="van Loo E.N."/>
            <person name="Jellen E.N."/>
            <person name="Maughan P.J."/>
            <person name="Tester M."/>
        </authorList>
    </citation>
    <scope>NUCLEOTIDE SEQUENCE [LARGE SCALE GENOMIC DNA]</scope>
    <source>
        <strain evidence="24">cv. PI 614886</strain>
    </source>
</reference>
<feature type="signal peptide" evidence="22">
    <location>
        <begin position="1"/>
        <end position="32"/>
    </location>
</feature>
<evidence type="ECO:0000256" key="3">
    <source>
        <dbReference type="ARBA" id="ARBA00004613"/>
    </source>
</evidence>
<evidence type="ECO:0000256" key="10">
    <source>
        <dbReference type="ARBA" id="ARBA00022837"/>
    </source>
</evidence>
<dbReference type="InterPro" id="IPR010255">
    <property type="entry name" value="Haem_peroxidase_sf"/>
</dbReference>
<reference evidence="24" key="2">
    <citation type="submission" date="2021-03" db="UniProtKB">
        <authorList>
            <consortium name="EnsemblPlants"/>
        </authorList>
    </citation>
    <scope>IDENTIFICATION</scope>
</reference>
<keyword evidence="9 22" id="KW-0732">Signal</keyword>
<evidence type="ECO:0000259" key="23">
    <source>
        <dbReference type="PROSITE" id="PS50873"/>
    </source>
</evidence>
<dbReference type="Gene3D" id="1.10.520.10">
    <property type="match status" value="2"/>
</dbReference>
<evidence type="ECO:0000256" key="18">
    <source>
        <dbReference type="PIRSR" id="PIRSR600823-3"/>
    </source>
</evidence>
<evidence type="ECO:0000256" key="19">
    <source>
        <dbReference type="PIRSR" id="PIRSR600823-4"/>
    </source>
</evidence>
<comment type="cofactor">
    <cofactor evidence="18">
        <name>Ca(2+)</name>
        <dbReference type="ChEBI" id="CHEBI:29108"/>
    </cofactor>
    <text evidence="18">Binds 2 calcium ions per subunit.</text>
</comment>